<proteinExistence type="predicted"/>
<dbReference type="EMBL" id="AGDZ01000018">
    <property type="protein sequence ID" value="EMB25675.1"/>
    <property type="molecule type" value="Genomic_DNA"/>
</dbReference>
<dbReference type="Proteomes" id="UP000016183">
    <property type="component" value="Unassembled WGS sequence"/>
</dbReference>
<name>M2B8E5_TREDN</name>
<evidence type="ECO:0000313" key="1">
    <source>
        <dbReference type="EMBL" id="EMB25675.1"/>
    </source>
</evidence>
<dbReference type="HOGENOM" id="CLU_1467603_0_0_12"/>
<sequence>MDAISGAEFIQKNYNIWRPYMNLKRITYVMFLILFSISLFAEQNWWEEDDFSYTEDKTKYEQIFSTRNDNKITEAKIIALMKEKMNAYLKNSSHCAYEWMIYDESYKQQNKWELRIMKLSKPNFTGYDIWFYFSNGVFLLRFADDRFLSTVFEMGASAKPINTDTEDNIVNALLDCQLSSRKMWIKHGLKPKGFFPMKFMLE</sequence>
<evidence type="ECO:0000313" key="2">
    <source>
        <dbReference type="Proteomes" id="UP000016183"/>
    </source>
</evidence>
<accession>M2B8E5</accession>
<dbReference type="AlphaFoldDB" id="M2B8E5"/>
<organism evidence="1 2">
    <name type="scientific">Treponema denticola SP33</name>
    <dbReference type="NCBI Taxonomy" id="999437"/>
    <lineage>
        <taxon>Bacteria</taxon>
        <taxon>Pseudomonadati</taxon>
        <taxon>Spirochaetota</taxon>
        <taxon>Spirochaetia</taxon>
        <taxon>Spirochaetales</taxon>
        <taxon>Treponemataceae</taxon>
        <taxon>Treponema</taxon>
    </lineage>
</organism>
<protein>
    <submittedName>
        <fullName evidence="1">Uncharacterized protein</fullName>
    </submittedName>
</protein>
<gene>
    <name evidence="1" type="ORF">HMPREF9733_00807</name>
</gene>
<reference evidence="1 2" key="1">
    <citation type="submission" date="2012-01" db="EMBL/GenBank/DDBJ databases">
        <title>The Genome Sequence of Treponema denticola SP33.</title>
        <authorList>
            <consortium name="The Broad Institute Genome Sequencing Platform"/>
            <person name="Earl A."/>
            <person name="Ward D."/>
            <person name="Feldgarden M."/>
            <person name="Gevers D."/>
            <person name="Blanton J.M."/>
            <person name="Fenno C.J."/>
            <person name="Baranova O.V."/>
            <person name="Mathney J."/>
            <person name="Dewhirst F.E."/>
            <person name="Izard J."/>
            <person name="Young S.K."/>
            <person name="Zeng Q."/>
            <person name="Gargeya S."/>
            <person name="Fitzgerald M."/>
            <person name="Haas B."/>
            <person name="Abouelleil A."/>
            <person name="Alvarado L."/>
            <person name="Arachchi H.M."/>
            <person name="Berlin A."/>
            <person name="Chapman S.B."/>
            <person name="Gearin G."/>
            <person name="Goldberg J."/>
            <person name="Griggs A."/>
            <person name="Gujja S."/>
            <person name="Hansen M."/>
            <person name="Heiman D."/>
            <person name="Howarth C."/>
            <person name="Larimer J."/>
            <person name="Lui A."/>
            <person name="MacDonald P.J.P."/>
            <person name="McCowen C."/>
            <person name="Montmayeur A."/>
            <person name="Murphy C."/>
            <person name="Neiman D."/>
            <person name="Pearson M."/>
            <person name="Priest M."/>
            <person name="Roberts A."/>
            <person name="Saif S."/>
            <person name="Shea T."/>
            <person name="Sisk P."/>
            <person name="Stolte C."/>
            <person name="Sykes S."/>
            <person name="Wortman J."/>
            <person name="Nusbaum C."/>
            <person name="Birren B."/>
        </authorList>
    </citation>
    <scope>NUCLEOTIDE SEQUENCE [LARGE SCALE GENOMIC DNA]</scope>
    <source>
        <strain evidence="1 2">SP33</strain>
    </source>
</reference>
<comment type="caution">
    <text evidence="1">The sequence shown here is derived from an EMBL/GenBank/DDBJ whole genome shotgun (WGS) entry which is preliminary data.</text>
</comment>
<dbReference type="PATRIC" id="fig|999437.3.peg.818"/>